<reference evidence="5" key="1">
    <citation type="submission" date="2016-10" db="EMBL/GenBank/DDBJ databases">
        <authorList>
            <person name="Varghese N."/>
            <person name="Submissions S."/>
        </authorList>
    </citation>
    <scope>NUCLEOTIDE SEQUENCE [LARGE SCALE GENOMIC DNA]</scope>
    <source>
        <strain evidence="5">DSM 12111</strain>
    </source>
</reference>
<name>A0A1H4X4Z0_PSEAG</name>
<gene>
    <name evidence="4" type="ORF">SAMN05421553_1847</name>
</gene>
<evidence type="ECO:0000259" key="3">
    <source>
        <dbReference type="Pfam" id="PF25964"/>
    </source>
</evidence>
<feature type="domain" description="PilZ" evidence="2">
    <location>
        <begin position="18"/>
        <end position="113"/>
    </location>
</feature>
<dbReference type="Gene3D" id="2.40.10.220">
    <property type="entry name" value="predicted glycosyltransferase like domains"/>
    <property type="match status" value="1"/>
</dbReference>
<dbReference type="RefSeq" id="WP_090379446.1">
    <property type="nucleotide sequence ID" value="NZ_CP156749.1"/>
</dbReference>
<accession>A0A1H4X4Z0</accession>
<organism evidence="4 5">
    <name type="scientific">Pseudomonas anguilliseptica</name>
    <dbReference type="NCBI Taxonomy" id="53406"/>
    <lineage>
        <taxon>Bacteria</taxon>
        <taxon>Pseudomonadati</taxon>
        <taxon>Pseudomonadota</taxon>
        <taxon>Gammaproteobacteria</taxon>
        <taxon>Pseudomonadales</taxon>
        <taxon>Pseudomonadaceae</taxon>
        <taxon>Pseudomonas</taxon>
    </lineage>
</organism>
<evidence type="ECO:0000313" key="5">
    <source>
        <dbReference type="Proteomes" id="UP000242849"/>
    </source>
</evidence>
<dbReference type="GO" id="GO:0035438">
    <property type="term" value="F:cyclic-di-GMP binding"/>
    <property type="evidence" value="ECO:0007669"/>
    <property type="project" value="InterPro"/>
</dbReference>
<dbReference type="STRING" id="53406.SAMN05421553_1847"/>
<dbReference type="EMBL" id="FNSC01000001">
    <property type="protein sequence ID" value="SED00633.1"/>
    <property type="molecule type" value="Genomic_DNA"/>
</dbReference>
<dbReference type="SUPFAM" id="SSF141371">
    <property type="entry name" value="PilZ domain-like"/>
    <property type="match status" value="1"/>
</dbReference>
<dbReference type="Pfam" id="PF07238">
    <property type="entry name" value="PilZ"/>
    <property type="match status" value="1"/>
</dbReference>
<protein>
    <submittedName>
        <fullName evidence="4">Alginate biosynthesis protein Alg44</fullName>
    </submittedName>
</protein>
<dbReference type="Pfam" id="PF25964">
    <property type="entry name" value="BSH_ALG44"/>
    <property type="match status" value="1"/>
</dbReference>
<keyword evidence="1" id="KW-1133">Transmembrane helix</keyword>
<feature type="domain" description="ALG44 barrel-sandwich hybrid" evidence="3">
    <location>
        <begin position="200"/>
        <end position="298"/>
    </location>
</feature>
<proteinExistence type="predicted"/>
<dbReference type="OrthoDB" id="6992861at2"/>
<evidence type="ECO:0000256" key="1">
    <source>
        <dbReference type="SAM" id="Phobius"/>
    </source>
</evidence>
<dbReference type="AlphaFoldDB" id="A0A1H4X4Z0"/>
<evidence type="ECO:0000313" key="4">
    <source>
        <dbReference type="EMBL" id="SED00633.1"/>
    </source>
</evidence>
<sequence>MSSTTVLPGNVVHEAIDERQFVRTKIPARITLEGNGLKGLECEIQDISLGGLGLLIEQPMKLGSLFTASIQLKLNKIDLNIDTKVKIVSQRGQEVGAEFIELDRQKRDILRYIISAYMSGEIADINGLFNVMQRENYIKERKTKHASARTPADRLKAALGTLLFLSAGLAALSLILYKSYLLFFHMPAAQAVVSANAYIVSMPENGNLKYLINAEQTSVTSGQPLASVSTQLASSLTSPADVAALADLSAPDVAALLGRVTVETVIASPCNCTLYFPKLRLDGFAYKQDALMHLLPQDQPLHIKASVPFEKMDKLERVHSVELRVLGSHDSIAGEIVASRLDEVNQMVELTIKPESELPLSAYQLPAAVDFGLGLPLRWTF</sequence>
<keyword evidence="5" id="KW-1185">Reference proteome</keyword>
<dbReference type="InterPro" id="IPR009875">
    <property type="entry name" value="PilZ_domain"/>
</dbReference>
<keyword evidence="1" id="KW-0812">Transmembrane</keyword>
<feature type="transmembrane region" description="Helical" evidence="1">
    <location>
        <begin position="157"/>
        <end position="176"/>
    </location>
</feature>
<dbReference type="Proteomes" id="UP000242849">
    <property type="component" value="Unassembled WGS sequence"/>
</dbReference>
<evidence type="ECO:0000259" key="2">
    <source>
        <dbReference type="Pfam" id="PF07238"/>
    </source>
</evidence>
<keyword evidence="1" id="KW-0472">Membrane</keyword>
<dbReference type="InterPro" id="IPR058835">
    <property type="entry name" value="BSH_ALG44"/>
</dbReference>